<dbReference type="PANTHER" id="PTHR43772:SF2">
    <property type="entry name" value="PUTATIVE (AFU_ORTHOLOGUE AFUA_2G04480)-RELATED"/>
    <property type="match status" value="1"/>
</dbReference>
<dbReference type="CDD" id="cd08982">
    <property type="entry name" value="GH43-like"/>
    <property type="match status" value="1"/>
</dbReference>
<dbReference type="Pfam" id="PF00754">
    <property type="entry name" value="F5_F8_type_C"/>
    <property type="match status" value="1"/>
</dbReference>
<dbReference type="SUPFAM" id="SSF75005">
    <property type="entry name" value="Arabinanase/levansucrase/invertase"/>
    <property type="match status" value="1"/>
</dbReference>
<keyword evidence="4" id="KW-0119">Carbohydrate metabolism</keyword>
<dbReference type="InterPro" id="IPR008979">
    <property type="entry name" value="Galactose-bd-like_sf"/>
</dbReference>
<dbReference type="PANTHER" id="PTHR43772">
    <property type="entry name" value="ENDO-1,4-BETA-XYLANASE"/>
    <property type="match status" value="1"/>
</dbReference>
<evidence type="ECO:0000256" key="6">
    <source>
        <dbReference type="RuleBase" id="RU361187"/>
    </source>
</evidence>
<dbReference type="InterPro" id="IPR023296">
    <property type="entry name" value="Glyco_hydro_beta-prop_sf"/>
</dbReference>
<keyword evidence="2 8" id="KW-0858">Xylan degradation</keyword>
<dbReference type="Gene3D" id="2.115.10.20">
    <property type="entry name" value="Glycosyl hydrolase domain, family 43"/>
    <property type="match status" value="1"/>
</dbReference>
<evidence type="ECO:0000256" key="4">
    <source>
        <dbReference type="ARBA" id="ARBA00023277"/>
    </source>
</evidence>
<evidence type="ECO:0000259" key="7">
    <source>
        <dbReference type="Pfam" id="PF00754"/>
    </source>
</evidence>
<dbReference type="Gene3D" id="2.60.120.260">
    <property type="entry name" value="Galactose-binding domain-like"/>
    <property type="match status" value="1"/>
</dbReference>
<accession>A0A3Q9I9P7</accession>
<keyword evidence="9" id="KW-1185">Reference proteome</keyword>
<dbReference type="GO" id="GO:0004553">
    <property type="term" value="F:hydrolase activity, hydrolyzing O-glycosyl compounds"/>
    <property type="evidence" value="ECO:0007669"/>
    <property type="project" value="InterPro"/>
</dbReference>
<comment type="similarity">
    <text evidence="1 6">Belongs to the glycosyl hydrolase 43 family.</text>
</comment>
<dbReference type="Proteomes" id="UP000270678">
    <property type="component" value="Chromosome"/>
</dbReference>
<dbReference type="EMBL" id="CP034346">
    <property type="protein sequence ID" value="AZS14321.1"/>
    <property type="molecule type" value="Genomic_DNA"/>
</dbReference>
<gene>
    <name evidence="8" type="ORF">EI981_07520</name>
</gene>
<dbReference type="InterPro" id="IPR052176">
    <property type="entry name" value="Glycosyl_Hydrlase_43_Enz"/>
</dbReference>
<organism evidence="8 9">
    <name type="scientific">Paenibacillus lutimineralis</name>
    <dbReference type="NCBI Taxonomy" id="2707005"/>
    <lineage>
        <taxon>Bacteria</taxon>
        <taxon>Bacillati</taxon>
        <taxon>Bacillota</taxon>
        <taxon>Bacilli</taxon>
        <taxon>Bacillales</taxon>
        <taxon>Paenibacillaceae</taxon>
        <taxon>Paenibacillus</taxon>
    </lineage>
</organism>
<proteinExistence type="inferred from homology"/>
<evidence type="ECO:0000256" key="2">
    <source>
        <dbReference type="ARBA" id="ARBA00022651"/>
    </source>
</evidence>
<dbReference type="InterPro" id="IPR006710">
    <property type="entry name" value="Glyco_hydro_43"/>
</dbReference>
<keyword evidence="3 6" id="KW-0378">Hydrolase</keyword>
<evidence type="ECO:0000313" key="9">
    <source>
        <dbReference type="Proteomes" id="UP000270678"/>
    </source>
</evidence>
<evidence type="ECO:0000256" key="1">
    <source>
        <dbReference type="ARBA" id="ARBA00009865"/>
    </source>
</evidence>
<feature type="domain" description="F5/8 type C" evidence="7">
    <location>
        <begin position="357"/>
        <end position="411"/>
    </location>
</feature>
<evidence type="ECO:0000256" key="5">
    <source>
        <dbReference type="ARBA" id="ARBA00023295"/>
    </source>
</evidence>
<sequence length="594" mass="67575">MLYLCNPLNIDYRYQFIDEDGKLVVNREAADPSLVLFKDRYYMFLSMTGGFLVSDDLVDWTFHALRGVPIYDYAPDARVMGDNLILSASHLSRKGSFYRATDPIEGEFEEMAGTFPFWDPHLFVDDDGKVYFYWGCSNYQPIYGVQLDPVIMQPLGEPQAMISGNPARHGYERNGEDHFPSKTKEQIEQQVQLTASKLPKLTEEIMDTLRVMLGNDPFIEGAWMNKHDGVYYLQYASPGTEYNVYSDGVYVSDHPLGPFKLAQNNPYSYKPGGFTPGAGHGSTMSDRFGNLWHASTMRISVNQQFERRVGLWPAGFDSDGELFCNQRFGDWPMKIAQERVDPWADPEWMMLSYGKSAGASSYIEGYEPAKATDENVRTWWKAANPTPDQWVEVDLQQEYDVHAIQINFADDQLSVDLPEGATLQPCGLLSRYIDMRQHHTRWILEGSLDGQNYFVIEDKLEAMTNLPHDLIVREAGFRARYIRCTVRELPYGQIPCVSGLRVFGAGDGSLPDRTTGVRIERLGELDLHVVWNRDQAVGHNVLWGYAPDKLYHSYMILGSSHAKIGALIRDQPVYVRVDAFNERGIVEGEVYLVV</sequence>
<reference evidence="9" key="1">
    <citation type="submission" date="2018-12" db="EMBL/GenBank/DDBJ databases">
        <title>Complete genome sequence of Paenibacillus sp. MBLB1234.</title>
        <authorList>
            <person name="Nam Y.-D."/>
            <person name="Kang J."/>
            <person name="Chung W.-H."/>
            <person name="Park Y.S."/>
        </authorList>
    </citation>
    <scope>NUCLEOTIDE SEQUENCE [LARGE SCALE GENOMIC DNA]</scope>
    <source>
        <strain evidence="9">MBLB1234</strain>
    </source>
</reference>
<dbReference type="KEGG" id="plut:EI981_07520"/>
<dbReference type="AlphaFoldDB" id="A0A3Q9I9P7"/>
<name>A0A3Q9I9P7_9BACL</name>
<protein>
    <submittedName>
        <fullName evidence="8">1,4-beta-xylanase</fullName>
    </submittedName>
</protein>
<keyword evidence="5 6" id="KW-0326">Glycosidase</keyword>
<dbReference type="InterPro" id="IPR000421">
    <property type="entry name" value="FA58C"/>
</dbReference>
<dbReference type="GO" id="GO:0045493">
    <property type="term" value="P:xylan catabolic process"/>
    <property type="evidence" value="ECO:0007669"/>
    <property type="project" value="UniProtKB-KW"/>
</dbReference>
<keyword evidence="2 8" id="KW-0624">Polysaccharide degradation</keyword>
<evidence type="ECO:0000313" key="8">
    <source>
        <dbReference type="EMBL" id="AZS14321.1"/>
    </source>
</evidence>
<dbReference type="SUPFAM" id="SSF49785">
    <property type="entry name" value="Galactose-binding domain-like"/>
    <property type="match status" value="1"/>
</dbReference>
<dbReference type="RefSeq" id="WP_126996877.1">
    <property type="nucleotide sequence ID" value="NZ_CP034346.1"/>
</dbReference>
<dbReference type="OrthoDB" id="9801455at2"/>
<evidence type="ECO:0000256" key="3">
    <source>
        <dbReference type="ARBA" id="ARBA00022801"/>
    </source>
</evidence>
<dbReference type="Pfam" id="PF04616">
    <property type="entry name" value="Glyco_hydro_43"/>
    <property type="match status" value="1"/>
</dbReference>